<dbReference type="EMBL" id="UINC01045734">
    <property type="protein sequence ID" value="SVB52851.1"/>
    <property type="molecule type" value="Genomic_DNA"/>
</dbReference>
<feature type="non-terminal residue" evidence="1">
    <location>
        <position position="280"/>
    </location>
</feature>
<evidence type="ECO:0000313" key="1">
    <source>
        <dbReference type="EMBL" id="SVB52851.1"/>
    </source>
</evidence>
<proteinExistence type="predicted"/>
<reference evidence="1" key="1">
    <citation type="submission" date="2018-05" db="EMBL/GenBank/DDBJ databases">
        <authorList>
            <person name="Lanie J.A."/>
            <person name="Ng W.-L."/>
            <person name="Kazmierczak K.M."/>
            <person name="Andrzejewski T.M."/>
            <person name="Davidsen T.M."/>
            <person name="Wayne K.J."/>
            <person name="Tettelin H."/>
            <person name="Glass J.I."/>
            <person name="Rusch D."/>
            <person name="Podicherti R."/>
            <person name="Tsui H.-C.T."/>
            <person name="Winkler M.E."/>
        </authorList>
    </citation>
    <scope>NUCLEOTIDE SEQUENCE</scope>
</reference>
<dbReference type="AlphaFoldDB" id="A0A382ES96"/>
<dbReference type="Gene3D" id="2.180.10.10">
    <property type="entry name" value="RHS repeat-associated core"/>
    <property type="match status" value="1"/>
</dbReference>
<name>A0A382ES96_9ZZZZ</name>
<gene>
    <name evidence="1" type="ORF">METZ01_LOCUS205705</name>
</gene>
<accession>A0A382ES96</accession>
<sequence>MRKLIFILLTSFLMSWVSGQVENYSFNSRKGIKSEIRREFEFKQKFGEWKEIPGKEKIHYYYDNNGQVIDETKYDFEGKLITKTTYKYDENRNKTEQRDYKADGSLKYRINFKYDANGNMIEESKYDSDDWKLYTKKNYAFSKYNSDGYIVEETKYDSDMLLKSKITYKYDSYGNLTESSKFGLMKSKITNKFDLYGNMIAELKYDSGGTLTNQSVSEYDSIGNHIAWSLYDPEGNLASFNEGNISLKDYSKWVRKYDTNGNQVEALFYDNDENLNQRYV</sequence>
<protein>
    <submittedName>
        <fullName evidence="1">Uncharacterized protein</fullName>
    </submittedName>
</protein>
<organism evidence="1">
    <name type="scientific">marine metagenome</name>
    <dbReference type="NCBI Taxonomy" id="408172"/>
    <lineage>
        <taxon>unclassified sequences</taxon>
        <taxon>metagenomes</taxon>
        <taxon>ecological metagenomes</taxon>
    </lineage>
</organism>